<evidence type="ECO:0000259" key="2">
    <source>
        <dbReference type="PROSITE" id="PS50994"/>
    </source>
</evidence>
<proteinExistence type="predicted"/>
<evidence type="ECO:0000256" key="1">
    <source>
        <dbReference type="ARBA" id="ARBA00002286"/>
    </source>
</evidence>
<dbReference type="InterPro" id="IPR036397">
    <property type="entry name" value="RNaseH_sf"/>
</dbReference>
<dbReference type="InterPro" id="IPR048020">
    <property type="entry name" value="Transpos_IS3"/>
</dbReference>
<dbReference type="GO" id="GO:0015074">
    <property type="term" value="P:DNA integration"/>
    <property type="evidence" value="ECO:0007669"/>
    <property type="project" value="InterPro"/>
</dbReference>
<dbReference type="InterPro" id="IPR012337">
    <property type="entry name" value="RNaseH-like_sf"/>
</dbReference>
<gene>
    <name evidence="3" type="ORF">DX932_28915</name>
</gene>
<dbReference type="Pfam" id="PF00665">
    <property type="entry name" value="rve"/>
    <property type="match status" value="1"/>
</dbReference>
<dbReference type="Gene3D" id="3.30.420.10">
    <property type="entry name" value="Ribonuclease H-like superfamily/Ribonuclease H"/>
    <property type="match status" value="1"/>
</dbReference>
<accession>A0A9W7Q0E8</accession>
<comment type="caution">
    <text evidence="3">The sequence shown here is derived from an EMBL/GenBank/DDBJ whole genome shotgun (WGS) entry which is preliminary data.</text>
</comment>
<name>A0A9W7Q0E8_BACCE</name>
<dbReference type="GO" id="GO:0003676">
    <property type="term" value="F:nucleic acid binding"/>
    <property type="evidence" value="ECO:0007669"/>
    <property type="project" value="InterPro"/>
</dbReference>
<dbReference type="Proteomes" id="UP000323321">
    <property type="component" value="Unassembled WGS sequence"/>
</dbReference>
<dbReference type="SUPFAM" id="SSF53098">
    <property type="entry name" value="Ribonuclease H-like"/>
    <property type="match status" value="1"/>
</dbReference>
<dbReference type="Pfam" id="PF13333">
    <property type="entry name" value="rve_2"/>
    <property type="match status" value="1"/>
</dbReference>
<dbReference type="AlphaFoldDB" id="A0A9W7Q0E8"/>
<dbReference type="PROSITE" id="PS50994">
    <property type="entry name" value="INTEGRASE"/>
    <property type="match status" value="1"/>
</dbReference>
<dbReference type="RefSeq" id="WP_150159121.1">
    <property type="nucleotide sequence ID" value="NZ_QSMZ01000042.1"/>
</dbReference>
<feature type="domain" description="Integrase catalytic" evidence="2">
    <location>
        <begin position="131"/>
        <end position="299"/>
    </location>
</feature>
<dbReference type="InterPro" id="IPR001584">
    <property type="entry name" value="Integrase_cat-core"/>
</dbReference>
<evidence type="ECO:0000313" key="3">
    <source>
        <dbReference type="EMBL" id="KAA6452617.1"/>
    </source>
</evidence>
<comment type="function">
    <text evidence="1">Involved in the transposition of the insertion sequence.</text>
</comment>
<evidence type="ECO:0000313" key="4">
    <source>
        <dbReference type="Proteomes" id="UP000323321"/>
    </source>
</evidence>
<organism evidence="3 4">
    <name type="scientific">Bacillus cereus</name>
    <dbReference type="NCBI Taxonomy" id="1396"/>
    <lineage>
        <taxon>Bacteria</taxon>
        <taxon>Bacillati</taxon>
        <taxon>Bacillota</taxon>
        <taxon>Bacilli</taxon>
        <taxon>Bacillales</taxon>
        <taxon>Bacillaceae</taxon>
        <taxon>Bacillus</taxon>
        <taxon>Bacillus cereus group</taxon>
    </lineage>
</organism>
<dbReference type="InterPro" id="IPR050900">
    <property type="entry name" value="Transposase_IS3/IS150/IS904"/>
</dbReference>
<reference evidence="3 4" key="1">
    <citation type="submission" date="2018-08" db="EMBL/GenBank/DDBJ databases">
        <title>Bacillus phenotypic plasticity.</title>
        <authorList>
            <person name="Hurtado E."/>
        </authorList>
    </citation>
    <scope>NUCLEOTIDE SEQUENCE [LARGE SCALE GENOMIC DNA]</scope>
    <source>
        <strain evidence="3 4">111b</strain>
    </source>
</reference>
<protein>
    <submittedName>
        <fullName evidence="3">IS3 family transposase</fullName>
    </submittedName>
</protein>
<dbReference type="NCBIfam" id="NF033516">
    <property type="entry name" value="transpos_IS3"/>
    <property type="match status" value="1"/>
</dbReference>
<sequence>MSKKGGNLLCQQPKLTRFQFIRQYHQTFGVRWLCHRLQVSVSGFYDYFHRKPTKAQKKRKETAAYIVMQFKRLKGRMGYRKLYRYLVNKGVIVSLSQVRQALCRDGLKSKVVTYYKKRKQEHHTFPNVLERSFKPGKKDVPTVVCDITEFRLTNGLKVYFCAALDISTRRVLGYSLDTHQDAQLVKDTIQQVKTVYGGQKKILFHSDQGSQFTSYTVTDFCNQQKIQQSMSRKGNCWDNAVMESFFSIFKRECLHGEKLISLAQVNQLVTEFIYMYYHSVRPHSSLNGMTPYSYSKSIA</sequence>
<dbReference type="EMBL" id="QSMZ01000042">
    <property type="protein sequence ID" value="KAA6452617.1"/>
    <property type="molecule type" value="Genomic_DNA"/>
</dbReference>
<dbReference type="PANTHER" id="PTHR46889:SF5">
    <property type="entry name" value="INTEGRASE PROTEIN"/>
    <property type="match status" value="1"/>
</dbReference>
<dbReference type="PANTHER" id="PTHR46889">
    <property type="entry name" value="TRANSPOSASE INSF FOR INSERTION SEQUENCE IS3B-RELATED"/>
    <property type="match status" value="1"/>
</dbReference>